<dbReference type="GO" id="GO:1902201">
    <property type="term" value="P:negative regulation of bacterial-type flagellum-dependent cell motility"/>
    <property type="evidence" value="ECO:0007669"/>
    <property type="project" value="TreeGrafter"/>
</dbReference>
<dbReference type="RefSeq" id="WP_002179637.1">
    <property type="nucleotide sequence ID" value="NZ_AKWD02000056.1"/>
</dbReference>
<dbReference type="PROSITE" id="PS50887">
    <property type="entry name" value="GGDEF"/>
    <property type="match status" value="1"/>
</dbReference>
<dbReference type="GO" id="GO:0052621">
    <property type="term" value="F:diguanylate cyclase activity"/>
    <property type="evidence" value="ECO:0007669"/>
    <property type="project" value="UniProtKB-EC"/>
</dbReference>
<dbReference type="InterPro" id="IPR035965">
    <property type="entry name" value="PAS-like_dom_sf"/>
</dbReference>
<dbReference type="SMART" id="SM00091">
    <property type="entry name" value="PAS"/>
    <property type="match status" value="1"/>
</dbReference>
<comment type="catalytic activity">
    <reaction evidence="2">
        <text>2 GTP = 3',3'-c-di-GMP + 2 diphosphate</text>
        <dbReference type="Rhea" id="RHEA:24898"/>
        <dbReference type="ChEBI" id="CHEBI:33019"/>
        <dbReference type="ChEBI" id="CHEBI:37565"/>
        <dbReference type="ChEBI" id="CHEBI:58805"/>
        <dbReference type="EC" id="2.7.7.65"/>
    </reaction>
</comment>
<evidence type="ECO:0000313" key="5">
    <source>
        <dbReference type="EMBL" id="EMO52566.1"/>
    </source>
</evidence>
<proteinExistence type="predicted"/>
<sequence length="315" mass="35766">MQYDYEKFFHNSLDILVIARMDNGHVIHVNPSFQRIFGWSEERLLGLGSYEFLHPEDFASTQEIAAKLAMGAPVISFENRYRSIDGNYRTLSWTAVPEHKSSMVYAIARDITEAIESNRKISELAAELKDANNMLLEQASTDPLTKLKNRRAFNTELNRLLQVAQKHSSPLSLLMIDADHFKDYNDQFGHPAGDQVLIDLAFLLTHTLRQHDVIARYGGEEFIVAMPDTSEAASLQIAERLIHVVQEFNWEKRPVTISVGAATLSAGVVTLKTFLEENRHFINLIESADKALYHSKMNGRNQVNHSSRILPCKKI</sequence>
<dbReference type="EC" id="2.7.7.65" evidence="1"/>
<dbReference type="InterPro" id="IPR050469">
    <property type="entry name" value="Diguanylate_Cyclase"/>
</dbReference>
<dbReference type="EMBL" id="AKWD02000056">
    <property type="protein sequence ID" value="EMO52566.1"/>
    <property type="molecule type" value="Genomic_DNA"/>
</dbReference>
<dbReference type="InterPro" id="IPR000014">
    <property type="entry name" value="PAS"/>
</dbReference>
<dbReference type="GO" id="GO:0005886">
    <property type="term" value="C:plasma membrane"/>
    <property type="evidence" value="ECO:0007669"/>
    <property type="project" value="TreeGrafter"/>
</dbReference>
<dbReference type="PROSITE" id="PS50112">
    <property type="entry name" value="PAS"/>
    <property type="match status" value="1"/>
</dbReference>
<dbReference type="SMART" id="SM00267">
    <property type="entry name" value="GGDEF"/>
    <property type="match status" value="1"/>
</dbReference>
<comment type="caution">
    <text evidence="5">The sequence shown here is derived from an EMBL/GenBank/DDBJ whole genome shotgun (WGS) entry which is preliminary data.</text>
</comment>
<dbReference type="InterPro" id="IPR013656">
    <property type="entry name" value="PAS_4"/>
</dbReference>
<dbReference type="PANTHER" id="PTHR45138:SF9">
    <property type="entry name" value="DIGUANYLATE CYCLASE DGCM-RELATED"/>
    <property type="match status" value="1"/>
</dbReference>
<dbReference type="Pfam" id="PF00990">
    <property type="entry name" value="GGDEF"/>
    <property type="match status" value="1"/>
</dbReference>
<dbReference type="NCBIfam" id="TIGR00254">
    <property type="entry name" value="GGDEF"/>
    <property type="match status" value="1"/>
</dbReference>
<accession>M6VC22</accession>
<dbReference type="InterPro" id="IPR029787">
    <property type="entry name" value="Nucleotide_cyclase"/>
</dbReference>
<dbReference type="CDD" id="cd00130">
    <property type="entry name" value="PAS"/>
    <property type="match status" value="1"/>
</dbReference>
<dbReference type="Gene3D" id="3.30.70.270">
    <property type="match status" value="1"/>
</dbReference>
<dbReference type="SUPFAM" id="SSF55073">
    <property type="entry name" value="Nucleotide cyclase"/>
    <property type="match status" value="1"/>
</dbReference>
<dbReference type="GeneID" id="23200841"/>
<name>M6VC22_9LEPT</name>
<feature type="domain" description="PAS" evidence="3">
    <location>
        <begin position="23"/>
        <end position="72"/>
    </location>
</feature>
<protein>
    <recommendedName>
        <fullName evidence="1">diguanylate cyclase</fullName>
        <ecNumber evidence="1">2.7.7.65</ecNumber>
    </recommendedName>
</protein>
<dbReference type="InterPro" id="IPR000160">
    <property type="entry name" value="GGDEF_dom"/>
</dbReference>
<dbReference type="STRING" id="28182.GCA_001568325_00024"/>
<evidence type="ECO:0000259" key="3">
    <source>
        <dbReference type="PROSITE" id="PS50112"/>
    </source>
</evidence>
<dbReference type="CDD" id="cd01949">
    <property type="entry name" value="GGDEF"/>
    <property type="match status" value="1"/>
</dbReference>
<dbReference type="Proteomes" id="UP000012112">
    <property type="component" value="Unassembled WGS sequence"/>
</dbReference>
<reference evidence="5 6" key="1">
    <citation type="submission" date="2013-01" db="EMBL/GenBank/DDBJ databases">
        <authorList>
            <person name="Harkins D.M."/>
            <person name="Durkin A.S."/>
            <person name="Brinkac L.M."/>
            <person name="Haft D.H."/>
            <person name="Selengut J.D."/>
            <person name="Sanka R."/>
            <person name="DePew J."/>
            <person name="Purushe J."/>
            <person name="Matthias M.A."/>
            <person name="Vinetz J.M."/>
            <person name="Sutton G.G."/>
            <person name="Nierman W.C."/>
            <person name="Fouts D.E."/>
        </authorList>
    </citation>
    <scope>NUCLEOTIDE SEQUENCE [LARGE SCALE GENOMIC DNA]</scope>
    <source>
        <strain evidence="5 6">HAI1536</strain>
    </source>
</reference>
<dbReference type="AlphaFoldDB" id="M6VC22"/>
<dbReference type="PANTHER" id="PTHR45138">
    <property type="entry name" value="REGULATORY COMPONENTS OF SENSORY TRANSDUCTION SYSTEM"/>
    <property type="match status" value="1"/>
</dbReference>
<evidence type="ECO:0000256" key="1">
    <source>
        <dbReference type="ARBA" id="ARBA00012528"/>
    </source>
</evidence>
<evidence type="ECO:0000259" key="4">
    <source>
        <dbReference type="PROSITE" id="PS50887"/>
    </source>
</evidence>
<feature type="domain" description="GGDEF" evidence="4">
    <location>
        <begin position="169"/>
        <end position="308"/>
    </location>
</feature>
<dbReference type="GO" id="GO:0043709">
    <property type="term" value="P:cell adhesion involved in single-species biofilm formation"/>
    <property type="evidence" value="ECO:0007669"/>
    <property type="project" value="TreeGrafter"/>
</dbReference>
<dbReference type="InterPro" id="IPR043128">
    <property type="entry name" value="Rev_trsase/Diguanyl_cyclase"/>
</dbReference>
<gene>
    <name evidence="5" type="ORF">LEP1GSC172_1028</name>
</gene>
<evidence type="ECO:0000256" key="2">
    <source>
        <dbReference type="ARBA" id="ARBA00034247"/>
    </source>
</evidence>
<organism evidence="5 6">
    <name type="scientific">Leptospira noguchii</name>
    <dbReference type="NCBI Taxonomy" id="28182"/>
    <lineage>
        <taxon>Bacteria</taxon>
        <taxon>Pseudomonadati</taxon>
        <taxon>Spirochaetota</taxon>
        <taxon>Spirochaetia</taxon>
        <taxon>Leptospirales</taxon>
        <taxon>Leptospiraceae</taxon>
        <taxon>Leptospira</taxon>
    </lineage>
</organism>
<evidence type="ECO:0000313" key="6">
    <source>
        <dbReference type="Proteomes" id="UP000012112"/>
    </source>
</evidence>
<dbReference type="NCBIfam" id="TIGR00229">
    <property type="entry name" value="sensory_box"/>
    <property type="match status" value="1"/>
</dbReference>
<dbReference type="Pfam" id="PF08448">
    <property type="entry name" value="PAS_4"/>
    <property type="match status" value="1"/>
</dbReference>
<dbReference type="SUPFAM" id="SSF55785">
    <property type="entry name" value="PYP-like sensor domain (PAS domain)"/>
    <property type="match status" value="1"/>
</dbReference>
<dbReference type="Gene3D" id="3.30.450.20">
    <property type="entry name" value="PAS domain"/>
    <property type="match status" value="1"/>
</dbReference>
<dbReference type="FunFam" id="3.30.70.270:FF:000001">
    <property type="entry name" value="Diguanylate cyclase domain protein"/>
    <property type="match status" value="1"/>
</dbReference>
<dbReference type="OrthoDB" id="9805474at2"/>